<evidence type="ECO:0000256" key="3">
    <source>
        <dbReference type="ARBA" id="ARBA00022737"/>
    </source>
</evidence>
<evidence type="ECO:0000256" key="6">
    <source>
        <dbReference type="ARBA" id="ARBA00023002"/>
    </source>
</evidence>
<dbReference type="EMBL" id="CAJNOI010000141">
    <property type="protein sequence ID" value="CAF1121765.1"/>
    <property type="molecule type" value="Genomic_DNA"/>
</dbReference>
<dbReference type="PROSITE" id="PS50135">
    <property type="entry name" value="ZF_ZZ_2"/>
    <property type="match status" value="1"/>
</dbReference>
<keyword evidence="7" id="KW-0520">NAD</keyword>
<dbReference type="Proteomes" id="UP000663877">
    <property type="component" value="Unassembled WGS sequence"/>
</dbReference>
<evidence type="ECO:0000313" key="15">
    <source>
        <dbReference type="EMBL" id="CAF1538993.1"/>
    </source>
</evidence>
<dbReference type="PROSITE" id="PS01357">
    <property type="entry name" value="ZF_ZZ_1"/>
    <property type="match status" value="1"/>
</dbReference>
<accession>A0A815W4M8</accession>
<keyword evidence="16" id="KW-1185">Reference proteome</keyword>
<evidence type="ECO:0000256" key="5">
    <source>
        <dbReference type="ARBA" id="ARBA00022833"/>
    </source>
</evidence>
<dbReference type="InterPro" id="IPR012336">
    <property type="entry name" value="Thioredoxin-like_fold"/>
</dbReference>
<keyword evidence="2" id="KW-0479">Metal-binding</keyword>
<keyword evidence="4 11" id="KW-0863">Zinc-finger</keyword>
<dbReference type="EMBL" id="CAJNOM010000676">
    <property type="protein sequence ID" value="CAF1538993.1"/>
    <property type="molecule type" value="Genomic_DNA"/>
</dbReference>
<dbReference type="Pfam" id="PF00569">
    <property type="entry name" value="ZZ"/>
    <property type="match status" value="1"/>
</dbReference>
<dbReference type="InterPro" id="IPR052259">
    <property type="entry name" value="Nucleoredoxin-like"/>
</dbReference>
<dbReference type="InterPro" id="IPR013766">
    <property type="entry name" value="Thioredoxin_domain"/>
</dbReference>
<dbReference type="Pfam" id="PF13905">
    <property type="entry name" value="Thioredoxin_8"/>
    <property type="match status" value="2"/>
</dbReference>
<evidence type="ECO:0000256" key="8">
    <source>
        <dbReference type="ARBA" id="ARBA00025782"/>
    </source>
</evidence>
<comment type="caution">
    <text evidence="15">The sequence shown here is derived from an EMBL/GenBank/DDBJ whole genome shotgun (WGS) entry which is preliminary data.</text>
</comment>
<dbReference type="CDD" id="cd02340">
    <property type="entry name" value="ZZ_NBR1_like"/>
    <property type="match status" value="1"/>
</dbReference>
<dbReference type="SUPFAM" id="SSF57850">
    <property type="entry name" value="RING/U-box"/>
    <property type="match status" value="2"/>
</dbReference>
<dbReference type="Gene3D" id="3.30.60.90">
    <property type="match status" value="1"/>
</dbReference>
<evidence type="ECO:0000256" key="11">
    <source>
        <dbReference type="PROSITE-ProRule" id="PRU00228"/>
    </source>
</evidence>
<feature type="domain" description="Thioredoxin" evidence="13">
    <location>
        <begin position="223"/>
        <end position="368"/>
    </location>
</feature>
<feature type="domain" description="ZZ-type" evidence="12">
    <location>
        <begin position="378"/>
        <end position="431"/>
    </location>
</feature>
<sequence>MATTLDELLGENLLQHDESNKESSKTPTNQLNGKVVALYFSAHWCPPCRNFTPKLAEIFKDAKDEVKDKLDIVFVSCDQDEEGFNKYFNEMPWKALPFSERDRAKTLGEKFEVVGIPSLVVLSSSCEVLVADGVDEIRSASKDALLKWSEGKRLFWSREAKEGEHVWEGTSCTQCYMNPLIGTRHGCPNRECDVNLCDTCLPNSKHEHSLVEYLAPKKHYSLEQLLKSVPYLLNPDNDEKIETKTLWEDDVKSVGFYFSAHWCPPCRSFTPKLVEAFKEAQKDSQSFRMIFISSDRDQESFDEYRKTMPWPAVPFDSTALLKAYFQCSGIPSLVVLKSDGNILTRRGRDNVGRKGVETLKVWAKGENLPRPPPEEYEWAHVSCDGCNAAPLIGKRYSCSTCGNYDLCSACEKKGHEHPLTDVPQPDDNEDD</sequence>
<keyword evidence="5" id="KW-0862">Zinc</keyword>
<evidence type="ECO:0000256" key="2">
    <source>
        <dbReference type="ARBA" id="ARBA00022723"/>
    </source>
</evidence>
<dbReference type="CDD" id="cd02964">
    <property type="entry name" value="TryX_like_family"/>
    <property type="match status" value="1"/>
</dbReference>
<dbReference type="InterPro" id="IPR043145">
    <property type="entry name" value="Znf_ZZ_sf"/>
</dbReference>
<comment type="similarity">
    <text evidence="8">Belongs to the nucleoredoxin family.</text>
</comment>
<evidence type="ECO:0000313" key="14">
    <source>
        <dbReference type="EMBL" id="CAF1121765.1"/>
    </source>
</evidence>
<gene>
    <name evidence="14" type="ORF">BJG266_LOCUS22497</name>
    <name evidence="15" type="ORF">QVE165_LOCUS46166</name>
</gene>
<evidence type="ECO:0000256" key="10">
    <source>
        <dbReference type="ARBA" id="ARBA00047804"/>
    </source>
</evidence>
<dbReference type="Gene3D" id="3.40.30.10">
    <property type="entry name" value="Glutaredoxin"/>
    <property type="match status" value="2"/>
</dbReference>
<protein>
    <recommendedName>
        <fullName evidence="1">protein-disulfide reductase</fullName>
        <ecNumber evidence="1">1.8.1.8</ecNumber>
    </recommendedName>
</protein>
<dbReference type="PANTHER" id="PTHR13871:SF96">
    <property type="entry name" value="THIOREDOXIN DOMAIN-CONTAINING PROTEIN"/>
    <property type="match status" value="1"/>
</dbReference>
<dbReference type="SUPFAM" id="SSF52833">
    <property type="entry name" value="Thioredoxin-like"/>
    <property type="match status" value="2"/>
</dbReference>
<dbReference type="SMART" id="SM00291">
    <property type="entry name" value="ZnF_ZZ"/>
    <property type="match status" value="2"/>
</dbReference>
<dbReference type="InterPro" id="IPR036249">
    <property type="entry name" value="Thioredoxin-like_sf"/>
</dbReference>
<evidence type="ECO:0000256" key="1">
    <source>
        <dbReference type="ARBA" id="ARBA00012612"/>
    </source>
</evidence>
<evidence type="ECO:0000256" key="4">
    <source>
        <dbReference type="ARBA" id="ARBA00022771"/>
    </source>
</evidence>
<dbReference type="GO" id="GO:0008270">
    <property type="term" value="F:zinc ion binding"/>
    <property type="evidence" value="ECO:0007669"/>
    <property type="project" value="UniProtKB-KW"/>
</dbReference>
<reference evidence="15" key="1">
    <citation type="submission" date="2021-02" db="EMBL/GenBank/DDBJ databases">
        <authorList>
            <person name="Nowell W R."/>
        </authorList>
    </citation>
    <scope>NUCLEOTIDE SEQUENCE</scope>
</reference>
<dbReference type="OrthoDB" id="189920at2759"/>
<dbReference type="PROSITE" id="PS51352">
    <property type="entry name" value="THIOREDOXIN_2"/>
    <property type="match status" value="2"/>
</dbReference>
<evidence type="ECO:0000256" key="9">
    <source>
        <dbReference type="ARBA" id="ARBA00047388"/>
    </source>
</evidence>
<name>A0A815W4M8_9BILA</name>
<dbReference type="InterPro" id="IPR000433">
    <property type="entry name" value="Znf_ZZ"/>
</dbReference>
<organism evidence="15 16">
    <name type="scientific">Adineta steineri</name>
    <dbReference type="NCBI Taxonomy" id="433720"/>
    <lineage>
        <taxon>Eukaryota</taxon>
        <taxon>Metazoa</taxon>
        <taxon>Spiralia</taxon>
        <taxon>Gnathifera</taxon>
        <taxon>Rotifera</taxon>
        <taxon>Eurotatoria</taxon>
        <taxon>Bdelloidea</taxon>
        <taxon>Adinetida</taxon>
        <taxon>Adinetidae</taxon>
        <taxon>Adineta</taxon>
    </lineage>
</organism>
<evidence type="ECO:0000313" key="16">
    <source>
        <dbReference type="Proteomes" id="UP000663832"/>
    </source>
</evidence>
<evidence type="ECO:0000256" key="7">
    <source>
        <dbReference type="ARBA" id="ARBA00023027"/>
    </source>
</evidence>
<proteinExistence type="inferred from homology"/>
<comment type="catalytic activity">
    <reaction evidence="10">
        <text>[protein]-dithiol + NADP(+) = [protein]-disulfide + NADPH + H(+)</text>
        <dbReference type="Rhea" id="RHEA:18753"/>
        <dbReference type="Rhea" id="RHEA-COMP:10593"/>
        <dbReference type="Rhea" id="RHEA-COMP:10594"/>
        <dbReference type="ChEBI" id="CHEBI:15378"/>
        <dbReference type="ChEBI" id="CHEBI:29950"/>
        <dbReference type="ChEBI" id="CHEBI:50058"/>
        <dbReference type="ChEBI" id="CHEBI:57783"/>
        <dbReference type="ChEBI" id="CHEBI:58349"/>
        <dbReference type="EC" id="1.8.1.8"/>
    </reaction>
</comment>
<dbReference type="Proteomes" id="UP000663832">
    <property type="component" value="Unassembled WGS sequence"/>
</dbReference>
<evidence type="ECO:0000259" key="12">
    <source>
        <dbReference type="PROSITE" id="PS50135"/>
    </source>
</evidence>
<keyword evidence="6" id="KW-0560">Oxidoreductase</keyword>
<comment type="catalytic activity">
    <reaction evidence="9">
        <text>[protein]-dithiol + NAD(+) = [protein]-disulfide + NADH + H(+)</text>
        <dbReference type="Rhea" id="RHEA:18749"/>
        <dbReference type="Rhea" id="RHEA-COMP:10593"/>
        <dbReference type="Rhea" id="RHEA-COMP:10594"/>
        <dbReference type="ChEBI" id="CHEBI:15378"/>
        <dbReference type="ChEBI" id="CHEBI:29950"/>
        <dbReference type="ChEBI" id="CHEBI:50058"/>
        <dbReference type="ChEBI" id="CHEBI:57540"/>
        <dbReference type="ChEBI" id="CHEBI:57945"/>
        <dbReference type="EC" id="1.8.1.8"/>
    </reaction>
</comment>
<keyword evidence="3" id="KW-0677">Repeat</keyword>
<dbReference type="GO" id="GO:0047134">
    <property type="term" value="F:protein-disulfide reductase [NAD(P)H] activity"/>
    <property type="evidence" value="ECO:0007669"/>
    <property type="project" value="UniProtKB-EC"/>
</dbReference>
<dbReference type="AlphaFoldDB" id="A0A815W4M8"/>
<evidence type="ECO:0000259" key="13">
    <source>
        <dbReference type="PROSITE" id="PS51352"/>
    </source>
</evidence>
<dbReference type="EC" id="1.8.1.8" evidence="1"/>
<dbReference type="PANTHER" id="PTHR13871">
    <property type="entry name" value="THIOREDOXIN"/>
    <property type="match status" value="1"/>
</dbReference>
<feature type="domain" description="Thioredoxin" evidence="13">
    <location>
        <begin position="1"/>
        <end position="147"/>
    </location>
</feature>